<accession>A0A3M7HJS6</accession>
<feature type="compositionally biased region" description="Basic residues" evidence="1">
    <location>
        <begin position="243"/>
        <end position="254"/>
    </location>
</feature>
<proteinExistence type="predicted"/>
<dbReference type="EMBL" id="QWIQ01000040">
    <property type="protein sequence ID" value="RMZ13710.1"/>
    <property type="molecule type" value="Genomic_DNA"/>
</dbReference>
<feature type="compositionally biased region" description="Basic and acidic residues" evidence="1">
    <location>
        <begin position="225"/>
        <end position="235"/>
    </location>
</feature>
<evidence type="ECO:0000313" key="3">
    <source>
        <dbReference type="Proteomes" id="UP000281468"/>
    </source>
</evidence>
<feature type="region of interest" description="Disordered" evidence="1">
    <location>
        <begin position="1"/>
        <end position="33"/>
    </location>
</feature>
<protein>
    <submittedName>
        <fullName evidence="2">Uncharacterized protein</fullName>
    </submittedName>
</protein>
<feature type="region of interest" description="Disordered" evidence="1">
    <location>
        <begin position="225"/>
        <end position="270"/>
    </location>
</feature>
<reference evidence="2 3" key="1">
    <citation type="journal article" date="2018" name="BMC Genomics">
        <title>Genomic evidence for intraspecific hybridization in a clonal and extremely halotolerant yeast.</title>
        <authorList>
            <person name="Gostincar C."/>
            <person name="Stajich J.E."/>
            <person name="Zupancic J."/>
            <person name="Zalar P."/>
            <person name="Gunde-Cimerman N."/>
        </authorList>
    </citation>
    <scope>NUCLEOTIDE SEQUENCE [LARGE SCALE GENOMIC DNA]</scope>
    <source>
        <strain evidence="2 3">EXF-171</strain>
    </source>
</reference>
<name>A0A3M7HJS6_HORWE</name>
<organism evidence="2 3">
    <name type="scientific">Hortaea werneckii</name>
    <name type="common">Black yeast</name>
    <name type="synonym">Cladosporium werneckii</name>
    <dbReference type="NCBI Taxonomy" id="91943"/>
    <lineage>
        <taxon>Eukaryota</taxon>
        <taxon>Fungi</taxon>
        <taxon>Dikarya</taxon>
        <taxon>Ascomycota</taxon>
        <taxon>Pezizomycotina</taxon>
        <taxon>Dothideomycetes</taxon>
        <taxon>Dothideomycetidae</taxon>
        <taxon>Mycosphaerellales</taxon>
        <taxon>Teratosphaeriaceae</taxon>
        <taxon>Hortaea</taxon>
    </lineage>
</organism>
<feature type="compositionally biased region" description="Low complexity" evidence="1">
    <location>
        <begin position="19"/>
        <end position="32"/>
    </location>
</feature>
<evidence type="ECO:0000256" key="1">
    <source>
        <dbReference type="SAM" id="MobiDB-lite"/>
    </source>
</evidence>
<sequence>MNPRLKPAVGSSAHDKRISNPPSSPSAALIPPTQRCMTDSPIGEMASTHALEESAAAEDAVVGDVSSDIDPSCAICGAPPFPECPHESQRLELALDQAQQRWSGMRTIREWVLNHARDQVISTFHQLRGARYQAHLAYLQSLPCFTLYYRYNGAPPIHPTQLQLLHSQIQQANMLFKQGVDEDWRRSCLRYPEVLDYFFDLVQFQVPSDRDPAIIDPRFGAVANERPRIREKRASGDSTTTKEHRKKDRRRSRGRTPPAIPHAPMPGAFH</sequence>
<gene>
    <name evidence="2" type="ORF">D0862_02233</name>
</gene>
<comment type="caution">
    <text evidence="2">The sequence shown here is derived from an EMBL/GenBank/DDBJ whole genome shotgun (WGS) entry which is preliminary data.</text>
</comment>
<dbReference type="Proteomes" id="UP000281468">
    <property type="component" value="Unassembled WGS sequence"/>
</dbReference>
<evidence type="ECO:0000313" key="2">
    <source>
        <dbReference type="EMBL" id="RMZ13710.1"/>
    </source>
</evidence>
<dbReference type="VEuPathDB" id="FungiDB:BTJ68_04508"/>
<dbReference type="AlphaFoldDB" id="A0A3M7HJS6"/>